<dbReference type="SUPFAM" id="SSF53474">
    <property type="entry name" value="alpha/beta-Hydrolases"/>
    <property type="match status" value="2"/>
</dbReference>
<dbReference type="Proteomes" id="UP000467840">
    <property type="component" value="Chromosome 13"/>
</dbReference>
<keyword evidence="3" id="KW-1185">Reference proteome</keyword>
<dbReference type="InterPro" id="IPR029058">
    <property type="entry name" value="AB_hydrolase_fold"/>
</dbReference>
<evidence type="ECO:0000259" key="1">
    <source>
        <dbReference type="Pfam" id="PF04083"/>
    </source>
</evidence>
<protein>
    <recommendedName>
        <fullName evidence="1">Partial AB-hydrolase lipase domain-containing protein</fullName>
    </recommendedName>
</protein>
<dbReference type="EMBL" id="JAAGAX010000014">
    <property type="protein sequence ID" value="KAF2292337.1"/>
    <property type="molecule type" value="Genomic_DNA"/>
</dbReference>
<name>A0A6A6KUL0_HEVBR</name>
<sequence>MHRFRSKGTLPFGSLAIPHLKKKALNSWSAVQDTYFTTKDLFERHRVVFTVGTSLASVATAWVGYSLRHLRDSKVDQRLESIENAMKSNYHLEHAEFKKLVDPGSSSVAACIATAGTTFVVGYGFGWRGGRWYANRKYRKEQMKLLGQIKPKRWQLLARMRPKEWQFQFIKRGFPRYRASECEAYGKRSMLYSVKGLDVVTALAPSASDGICKTLVEIHGYPCEEHTVTTQDGFILGLQRIPGGAAGGTPGNKTPVLLQHGILMDGAVWVMLPPGQSLAFLLADNGFDVWLANARGTESSSGHTSLRPNDPAFWNWSWDELAGFDLPATFQYVHNQTGQQLHYVAHSLGTLTALSAFSKNQLLDMMRSAALIGPVAYMGQITSPVAKVAADVLTGNTSFWLGVAEFDPMGDAGRTLINDVCSTPGVDCSDLLTSFTGPNCCLNRSMLGVFLSHGPQSTATKNLIHQSQMIKKGTITMYDYNNEDENKKHYGQPTPPVYDMTHIPNDVPLFLGCGAKDALSDTKDVQLLLDNLKDHVKDKLVVQTIENYAHVDFIFAENVTTQDGYILNLQRIPVGGPDGITWLLLPPEQSLAFLLADNGYDVWLANTRGTKYSRGHISLSPYDPAYWDWSWDELVAYDLPATYKESVIKFLKDICKRTGIDCTNLLTSFTGQNCCLNSSIVDVFLDHEPQSSSTKNMMHLSQMIREGTITMFNYNNEDENRKHYGQPTPPVYKMTNIPKHLPLFLSNGGADALSDVNDVQLLLDSLKDHDGDKLVIQYRADYAHADYVMGENAKQDVYEPLIAFFKLQ</sequence>
<gene>
    <name evidence="2" type="ORF">GH714_020249</name>
</gene>
<dbReference type="Gene3D" id="3.40.50.1820">
    <property type="entry name" value="alpha/beta hydrolase"/>
    <property type="match status" value="3"/>
</dbReference>
<dbReference type="PANTHER" id="PTHR11005">
    <property type="entry name" value="LYSOSOMAL ACID LIPASE-RELATED"/>
    <property type="match status" value="1"/>
</dbReference>
<accession>A0A6A6KUL0</accession>
<dbReference type="AlphaFoldDB" id="A0A6A6KUL0"/>
<reference evidence="2 3" key="1">
    <citation type="journal article" date="2020" name="Mol. Plant">
        <title>The Chromosome-Based Rubber Tree Genome Provides New Insights into Spurge Genome Evolution and Rubber Biosynthesis.</title>
        <authorList>
            <person name="Liu J."/>
            <person name="Shi C."/>
            <person name="Shi C.C."/>
            <person name="Li W."/>
            <person name="Zhang Q.J."/>
            <person name="Zhang Y."/>
            <person name="Li K."/>
            <person name="Lu H.F."/>
            <person name="Shi C."/>
            <person name="Zhu S.T."/>
            <person name="Xiao Z.Y."/>
            <person name="Nan H."/>
            <person name="Yue Y."/>
            <person name="Zhu X.G."/>
            <person name="Wu Y."/>
            <person name="Hong X.N."/>
            <person name="Fan G.Y."/>
            <person name="Tong Y."/>
            <person name="Zhang D."/>
            <person name="Mao C.L."/>
            <person name="Liu Y.L."/>
            <person name="Hao S.J."/>
            <person name="Liu W.Q."/>
            <person name="Lv M.Q."/>
            <person name="Zhang H.B."/>
            <person name="Liu Y."/>
            <person name="Hu-Tang G.R."/>
            <person name="Wang J.P."/>
            <person name="Wang J.H."/>
            <person name="Sun Y.H."/>
            <person name="Ni S.B."/>
            <person name="Chen W.B."/>
            <person name="Zhang X.C."/>
            <person name="Jiao Y.N."/>
            <person name="Eichler E.E."/>
            <person name="Li G.H."/>
            <person name="Liu X."/>
            <person name="Gao L.Z."/>
        </authorList>
    </citation>
    <scope>NUCLEOTIDE SEQUENCE [LARGE SCALE GENOMIC DNA]</scope>
    <source>
        <strain evidence="3">cv. GT1</strain>
        <tissue evidence="2">Leaf</tissue>
    </source>
</reference>
<dbReference type="GO" id="GO:0006629">
    <property type="term" value="P:lipid metabolic process"/>
    <property type="evidence" value="ECO:0007669"/>
    <property type="project" value="InterPro"/>
</dbReference>
<dbReference type="FunFam" id="3.40.50.1820:FF:000126">
    <property type="entry name" value="Lipase"/>
    <property type="match status" value="1"/>
</dbReference>
<comment type="caution">
    <text evidence="2">The sequence shown here is derived from an EMBL/GenBank/DDBJ whole genome shotgun (WGS) entry which is preliminary data.</text>
</comment>
<evidence type="ECO:0000313" key="2">
    <source>
        <dbReference type="EMBL" id="KAF2292337.1"/>
    </source>
</evidence>
<organism evidence="2 3">
    <name type="scientific">Hevea brasiliensis</name>
    <name type="common">Para rubber tree</name>
    <name type="synonym">Siphonia brasiliensis</name>
    <dbReference type="NCBI Taxonomy" id="3981"/>
    <lineage>
        <taxon>Eukaryota</taxon>
        <taxon>Viridiplantae</taxon>
        <taxon>Streptophyta</taxon>
        <taxon>Embryophyta</taxon>
        <taxon>Tracheophyta</taxon>
        <taxon>Spermatophyta</taxon>
        <taxon>Magnoliopsida</taxon>
        <taxon>eudicotyledons</taxon>
        <taxon>Gunneridae</taxon>
        <taxon>Pentapetalae</taxon>
        <taxon>rosids</taxon>
        <taxon>fabids</taxon>
        <taxon>Malpighiales</taxon>
        <taxon>Euphorbiaceae</taxon>
        <taxon>Crotonoideae</taxon>
        <taxon>Micrandreae</taxon>
        <taxon>Hevea</taxon>
    </lineage>
</organism>
<dbReference type="Pfam" id="PF04083">
    <property type="entry name" value="Abhydro_lipase"/>
    <property type="match status" value="1"/>
</dbReference>
<dbReference type="InterPro" id="IPR006693">
    <property type="entry name" value="AB_hydrolase_lipase"/>
</dbReference>
<feature type="domain" description="Partial AB-hydrolase lipase" evidence="1">
    <location>
        <begin position="214"/>
        <end position="271"/>
    </location>
</feature>
<dbReference type="FunFam" id="3.40.50.1820:FF:001096">
    <property type="entry name" value="Lipase"/>
    <property type="match status" value="1"/>
</dbReference>
<evidence type="ECO:0000313" key="3">
    <source>
        <dbReference type="Proteomes" id="UP000467840"/>
    </source>
</evidence>
<proteinExistence type="predicted"/>